<feature type="compositionally biased region" description="Polar residues" evidence="6">
    <location>
        <begin position="1094"/>
        <end position="1105"/>
    </location>
</feature>
<keyword evidence="4" id="KW-0206">Cytoskeleton</keyword>
<dbReference type="InterPro" id="IPR002048">
    <property type="entry name" value="EF_hand_dom"/>
</dbReference>
<dbReference type="PANTHER" id="PTHR18905">
    <property type="entry name" value="NINEIN"/>
    <property type="match status" value="1"/>
</dbReference>
<dbReference type="GO" id="GO:0005813">
    <property type="term" value="C:centrosome"/>
    <property type="evidence" value="ECO:0007669"/>
    <property type="project" value="UniProtKB-SubCell"/>
</dbReference>
<accession>A0A8D8L8F8</accession>
<feature type="coiled-coil region" evidence="5">
    <location>
        <begin position="331"/>
        <end position="466"/>
    </location>
</feature>
<keyword evidence="2" id="KW-0963">Cytoplasm</keyword>
<dbReference type="PROSITE" id="PS50222">
    <property type="entry name" value="EF_HAND_2"/>
    <property type="match status" value="1"/>
</dbReference>
<dbReference type="GO" id="GO:0034454">
    <property type="term" value="P:microtubule anchoring at centrosome"/>
    <property type="evidence" value="ECO:0007669"/>
    <property type="project" value="TreeGrafter"/>
</dbReference>
<name>A0A8D8L8F8_9HEMI</name>
<comment type="subcellular location">
    <subcellularLocation>
        <location evidence="1">Cytoplasm</location>
        <location evidence="1">Cytoskeleton</location>
        <location evidence="1">Microtubule organizing center</location>
        <location evidence="1">Centrosome</location>
    </subcellularLocation>
</comment>
<feature type="compositionally biased region" description="Polar residues" evidence="6">
    <location>
        <begin position="1225"/>
        <end position="1240"/>
    </location>
</feature>
<dbReference type="EMBL" id="HBUF01003225">
    <property type="protein sequence ID" value="CAG6606350.1"/>
    <property type="molecule type" value="Transcribed_RNA"/>
</dbReference>
<evidence type="ECO:0000256" key="2">
    <source>
        <dbReference type="ARBA" id="ARBA00022490"/>
    </source>
</evidence>
<organism evidence="8">
    <name type="scientific">Cacopsylla melanoneura</name>
    <dbReference type="NCBI Taxonomy" id="428564"/>
    <lineage>
        <taxon>Eukaryota</taxon>
        <taxon>Metazoa</taxon>
        <taxon>Ecdysozoa</taxon>
        <taxon>Arthropoda</taxon>
        <taxon>Hexapoda</taxon>
        <taxon>Insecta</taxon>
        <taxon>Pterygota</taxon>
        <taxon>Neoptera</taxon>
        <taxon>Paraneoptera</taxon>
        <taxon>Hemiptera</taxon>
        <taxon>Sternorrhyncha</taxon>
        <taxon>Psylloidea</taxon>
        <taxon>Psyllidae</taxon>
        <taxon>Psyllinae</taxon>
        <taxon>Cacopsylla</taxon>
    </lineage>
</organism>
<dbReference type="GO" id="GO:0005509">
    <property type="term" value="F:calcium ion binding"/>
    <property type="evidence" value="ECO:0007669"/>
    <property type="project" value="InterPro"/>
</dbReference>
<evidence type="ECO:0000259" key="7">
    <source>
        <dbReference type="PROSITE" id="PS50222"/>
    </source>
</evidence>
<sequence length="1309" mass="148210">MDSSSSCVLEAEEAFKQYEDELLLLFKNCDRNQIGQLNGTEFNELLNVLQLDASYKDQLLTVLGSNVSITFGQFKSSLLSIICAGTNELKREISPEREVSPKLVVGAKKYGRRSKPESIEEEEDDQAMAGSRQDGDKERRVMSPPSIKTTGTTSEDEFTRLNELHCAHTSFDEMFPQLNKRGSRDSPLGLMSPGALEVHGLVDNNIKAGYIHYDTLQELWESQGILNVANLMRLLGIEPGTETSIDQLSVLLEELRQSDSSNTQVLVASLCLAQLQNKLIKSHLEQLMFERDKLRTDVLHANKRASLIAAEIDENYTKIESSVQSQIKLVEDKHTETIRQLNNALNSERETVMMLTGKYETELSRYQETISQLTSEKQDKQKHLDKLTADYKTLLDETSLLERNTHNSKEQQAEIGRLQRKLQYLETTNESLLEFEQVVSTLRSENTMLRDRNDEMSVELENALRKCKQYCESGGACKRRTDDDLKDSIASSGGKLRKFNTEQDVSMPGLSMPECSPPLSVSSSPLSSKPLSAYYEESRQVPRNLQLELPPSCPSPDNPLLEPTDTEEEEHNYTTFIKSRSPLHSDSIELQFNTFQNEIQKLLHEKRQCDEENCKLKQENGALKTKLSQNINNQVENTETNVSDENKLKSSQQQQSPGTINLKSFAFDISLDSLTGNTSSRTSRNEQKASSNTMETCVNNNNNEVDVDVKMNTEHESSEDQFKTMTIHKEDDEHQVMETMILDKNGEELKLKQSSNDECDVDSLNGADEEMCIVKHSEPTNAEVVDSSVQNSDSCHVKTANDTKVSTAASEDGIITISKKPATGDDKKTDIKEWLNGVKNNSTKWTRETLEDCLKQPHPLWKLATLEAFLNEREELLNKCFYLETYVTKYDTMKADKDELEERCKDLTSCLEQMKVEFERLEDYWTGKMDDERKLFEQEQAVSTEKYIELELKINEYAELFSKADEDAEMLQTGFKSFSNKLPTIDETEMYEKQVVDLEEEFAEYRTSMMKQMRDKDEMIRELNEALRQGQRDISSDATASPSPPSQPEVPHITISLLDSASTPPPSISTNQNASSSQTPPTEPSTTNEITSNQSPPLTLTSEMSPPTYSQVVLFNVNQNDWSCSSPSSPQVPLAPPTSKVDSCVQTTPAEARPLVQPPASLECAVQTEMFLEEIESLASKLDPERVSHYERVLNNQTSSPNNSVMETPPKIHKKMRRHKKNHQRNSGQTNNHVNSVQSRTPDLGLCGEEDALQLELRIHRQNVGRLAASDLLVKDLYVRNCMNMARIHSLEKELLVERSKNKEFLECN</sequence>
<dbReference type="PANTHER" id="PTHR18905:SF13">
    <property type="entry name" value="NON-CENTROSOMAL MICROTUBULE ARRAY"/>
    <property type="match status" value="1"/>
</dbReference>
<keyword evidence="3" id="KW-0597">Phosphoprotein</keyword>
<evidence type="ECO:0000256" key="5">
    <source>
        <dbReference type="SAM" id="Coils"/>
    </source>
</evidence>
<reference evidence="8" key="1">
    <citation type="submission" date="2021-05" db="EMBL/GenBank/DDBJ databases">
        <authorList>
            <person name="Alioto T."/>
            <person name="Alioto T."/>
            <person name="Gomez Garrido J."/>
        </authorList>
    </citation>
    <scope>NUCLEOTIDE SEQUENCE</scope>
</reference>
<feature type="region of interest" description="Disordered" evidence="6">
    <location>
        <begin position="481"/>
        <end position="527"/>
    </location>
</feature>
<evidence type="ECO:0000256" key="1">
    <source>
        <dbReference type="ARBA" id="ARBA00004300"/>
    </source>
</evidence>
<feature type="region of interest" description="Disordered" evidence="6">
    <location>
        <begin position="627"/>
        <end position="660"/>
    </location>
</feature>
<feature type="region of interest" description="Disordered" evidence="6">
    <location>
        <begin position="548"/>
        <end position="568"/>
    </location>
</feature>
<feature type="compositionally biased region" description="Polar residues" evidence="6">
    <location>
        <begin position="1057"/>
        <end position="1074"/>
    </location>
</feature>
<dbReference type="EMBL" id="HBUF01003224">
    <property type="protein sequence ID" value="CAG6606348.1"/>
    <property type="molecule type" value="Transcribed_RNA"/>
</dbReference>
<feature type="compositionally biased region" description="Low complexity" evidence="6">
    <location>
        <begin position="1075"/>
        <end position="1093"/>
    </location>
</feature>
<feature type="coiled-coil region" evidence="5">
    <location>
        <begin position="883"/>
        <end position="917"/>
    </location>
</feature>
<feature type="region of interest" description="Disordered" evidence="6">
    <location>
        <begin position="1216"/>
        <end position="1240"/>
    </location>
</feature>
<feature type="region of interest" description="Disordered" evidence="6">
    <location>
        <begin position="110"/>
        <end position="155"/>
    </location>
</feature>
<feature type="compositionally biased region" description="Polar residues" evidence="6">
    <location>
        <begin position="673"/>
        <end position="682"/>
    </location>
</feature>
<protein>
    <submittedName>
        <fullName evidence="8">Blastoderm-specific protein 25D</fullName>
    </submittedName>
</protein>
<evidence type="ECO:0000256" key="4">
    <source>
        <dbReference type="ARBA" id="ARBA00023212"/>
    </source>
</evidence>
<keyword evidence="5" id="KW-0175">Coiled coil</keyword>
<feature type="region of interest" description="Disordered" evidence="6">
    <location>
        <begin position="673"/>
        <end position="699"/>
    </location>
</feature>
<evidence type="ECO:0000313" key="8">
    <source>
        <dbReference type="EMBL" id="CAG6606350.1"/>
    </source>
</evidence>
<feature type="compositionally biased region" description="Low complexity" evidence="6">
    <location>
        <begin position="517"/>
        <end position="527"/>
    </location>
</feature>
<proteinExistence type="predicted"/>
<evidence type="ECO:0000256" key="3">
    <source>
        <dbReference type="ARBA" id="ARBA00022553"/>
    </source>
</evidence>
<feature type="domain" description="EF-hand" evidence="7">
    <location>
        <begin position="17"/>
        <end position="52"/>
    </location>
</feature>
<dbReference type="EMBL" id="HBUF01003223">
    <property type="protein sequence ID" value="CAG6606346.1"/>
    <property type="molecule type" value="Transcribed_RNA"/>
</dbReference>
<evidence type="ECO:0000256" key="6">
    <source>
        <dbReference type="SAM" id="MobiDB-lite"/>
    </source>
</evidence>
<feature type="region of interest" description="Disordered" evidence="6">
    <location>
        <begin position="1027"/>
        <end position="1105"/>
    </location>
</feature>